<feature type="domain" description="Cupin type-2" evidence="2">
    <location>
        <begin position="61"/>
        <end position="127"/>
    </location>
</feature>
<dbReference type="SUPFAM" id="SSF51182">
    <property type="entry name" value="RmlC-like cupins"/>
    <property type="match status" value="1"/>
</dbReference>
<protein>
    <submittedName>
        <fullName evidence="3">Cupin domain-containing protein</fullName>
    </submittedName>
</protein>
<dbReference type="InterPro" id="IPR014710">
    <property type="entry name" value="RmlC-like_jellyroll"/>
</dbReference>
<comment type="caution">
    <text evidence="3">The sequence shown here is derived from an EMBL/GenBank/DDBJ whole genome shotgun (WGS) entry which is preliminary data.</text>
</comment>
<keyword evidence="4" id="KW-1185">Reference proteome</keyword>
<reference evidence="3 4" key="1">
    <citation type="submission" date="2018-08" db="EMBL/GenBank/DDBJ databases">
        <title>Actinomadura jelena sp. nov., a novel Actinomycete isolated from soil in Chad.</title>
        <authorList>
            <person name="Shi L."/>
        </authorList>
    </citation>
    <scope>NUCLEOTIDE SEQUENCE [LARGE SCALE GENOMIC DNA]</scope>
    <source>
        <strain evidence="3 4">NEAU-G17</strain>
    </source>
</reference>
<feature type="compositionally biased region" description="Low complexity" evidence="1">
    <location>
        <begin position="17"/>
        <end position="28"/>
    </location>
</feature>
<proteinExistence type="predicted"/>
<evidence type="ECO:0000313" key="4">
    <source>
        <dbReference type="Proteomes" id="UP000261811"/>
    </source>
</evidence>
<dbReference type="Pfam" id="PF07883">
    <property type="entry name" value="Cupin_2"/>
    <property type="match status" value="1"/>
</dbReference>
<sequence length="279" mass="30025">MRPVPCPRRRPRPAPRPARSPTVTTPARDTAVSTAMRTTTGLPAGIGLSQVQVYSSQAPDGQCGGTPHLHLTCTELYFTLRGRGAAEFLTSRGPERVPLEPGVAVQFTPGTVHRLVNSDDPLQVLVIMENGRLNEEGDVVFAFPDTDLADPGTYASLADTGPIDAPDLAAVTRRRDRAVTGFVQRTRAWHEDPAGGRAQLDLLHQRAAALVRDRAARWPTVIAQGPEVALRQLSQRAAAAQAGDPTHLAEGRVTVLPRFDAQALTPKMCGSLWSYAVPR</sequence>
<accession>A0A372JLM2</accession>
<dbReference type="Gene3D" id="2.60.120.10">
    <property type="entry name" value="Jelly Rolls"/>
    <property type="match status" value="1"/>
</dbReference>
<organism evidence="3 4">
    <name type="scientific">Actinomadura logoneensis</name>
    <dbReference type="NCBI Taxonomy" id="2293572"/>
    <lineage>
        <taxon>Bacteria</taxon>
        <taxon>Bacillati</taxon>
        <taxon>Actinomycetota</taxon>
        <taxon>Actinomycetes</taxon>
        <taxon>Streptosporangiales</taxon>
        <taxon>Thermomonosporaceae</taxon>
        <taxon>Actinomadura</taxon>
    </lineage>
</organism>
<evidence type="ECO:0000313" key="3">
    <source>
        <dbReference type="EMBL" id="RFU40885.1"/>
    </source>
</evidence>
<dbReference type="EMBL" id="QURH01000252">
    <property type="protein sequence ID" value="RFU40885.1"/>
    <property type="molecule type" value="Genomic_DNA"/>
</dbReference>
<dbReference type="AlphaFoldDB" id="A0A372JLM2"/>
<feature type="region of interest" description="Disordered" evidence="1">
    <location>
        <begin position="1"/>
        <end position="32"/>
    </location>
</feature>
<gene>
    <name evidence="3" type="ORF">DZF91_14730</name>
</gene>
<dbReference type="InterPro" id="IPR013096">
    <property type="entry name" value="Cupin_2"/>
</dbReference>
<dbReference type="InterPro" id="IPR011051">
    <property type="entry name" value="RmlC_Cupin_sf"/>
</dbReference>
<dbReference type="Proteomes" id="UP000261811">
    <property type="component" value="Unassembled WGS sequence"/>
</dbReference>
<name>A0A372JLM2_9ACTN</name>
<evidence type="ECO:0000256" key="1">
    <source>
        <dbReference type="SAM" id="MobiDB-lite"/>
    </source>
</evidence>
<evidence type="ECO:0000259" key="2">
    <source>
        <dbReference type="Pfam" id="PF07883"/>
    </source>
</evidence>